<dbReference type="RefSeq" id="WP_160423729.1">
    <property type="nucleotide sequence ID" value="NZ_WSTA01000025.1"/>
</dbReference>
<keyword evidence="3" id="KW-1185">Reference proteome</keyword>
<protein>
    <submittedName>
        <fullName evidence="2">Uncharacterized protein</fullName>
    </submittedName>
</protein>
<proteinExistence type="predicted"/>
<keyword evidence="1" id="KW-0732">Signal</keyword>
<reference evidence="2 3" key="1">
    <citation type="submission" date="2019-12" db="EMBL/GenBank/DDBJ databases">
        <authorList>
            <person name="Kim Y.S."/>
        </authorList>
    </citation>
    <scope>NUCLEOTIDE SEQUENCE [LARGE SCALE GENOMIC DNA]</scope>
    <source>
        <strain evidence="2 3">MMS17-SY077</strain>
    </source>
</reference>
<gene>
    <name evidence="2" type="ORF">GB864_07515</name>
</gene>
<comment type="caution">
    <text evidence="2">The sequence shown here is derived from an EMBL/GenBank/DDBJ whole genome shotgun (WGS) entry which is preliminary data.</text>
</comment>
<evidence type="ECO:0000313" key="3">
    <source>
        <dbReference type="Proteomes" id="UP000438182"/>
    </source>
</evidence>
<dbReference type="PROSITE" id="PS51257">
    <property type="entry name" value="PROKAR_LIPOPROTEIN"/>
    <property type="match status" value="1"/>
</dbReference>
<evidence type="ECO:0000256" key="1">
    <source>
        <dbReference type="SAM" id="SignalP"/>
    </source>
</evidence>
<name>A0A6I4P0Z1_9MICO</name>
<organism evidence="2 3">
    <name type="scientific">Agromyces seonyuensis</name>
    <dbReference type="NCBI Taxonomy" id="2662446"/>
    <lineage>
        <taxon>Bacteria</taxon>
        <taxon>Bacillati</taxon>
        <taxon>Actinomycetota</taxon>
        <taxon>Actinomycetes</taxon>
        <taxon>Micrococcales</taxon>
        <taxon>Microbacteriaceae</taxon>
        <taxon>Agromyces</taxon>
    </lineage>
</organism>
<sequence>MRRSPASALLPAGLALVAGLLLAGCTAADSPAPASAEATASDAASAECAGVRVLVDFGGLDADPIDECVDADGTIAATDVLDEAGVTVEGSAEYGDQILCRVDGRPAADETVEVDGEEPFVESCASMPPAYAYWALWQRTEPDAEWGYAQEGVGTLQVEPGQSLGIVWTTGTETPTPED</sequence>
<feature type="signal peptide" evidence="1">
    <location>
        <begin position="1"/>
        <end position="23"/>
    </location>
</feature>
<dbReference type="Proteomes" id="UP000438182">
    <property type="component" value="Unassembled WGS sequence"/>
</dbReference>
<dbReference type="AlphaFoldDB" id="A0A6I4P0Z1"/>
<feature type="chain" id="PRO_5038711296" evidence="1">
    <location>
        <begin position="24"/>
        <end position="179"/>
    </location>
</feature>
<evidence type="ECO:0000313" key="2">
    <source>
        <dbReference type="EMBL" id="MWB98395.1"/>
    </source>
</evidence>
<accession>A0A6I4P0Z1</accession>
<dbReference type="EMBL" id="WSTA01000025">
    <property type="protein sequence ID" value="MWB98395.1"/>
    <property type="molecule type" value="Genomic_DNA"/>
</dbReference>